<dbReference type="InterPro" id="IPR011335">
    <property type="entry name" value="Restrct_endonuc-II-like"/>
</dbReference>
<feature type="domain" description="DUF559" evidence="2">
    <location>
        <begin position="9"/>
        <end position="117"/>
    </location>
</feature>
<evidence type="ECO:0000313" key="3">
    <source>
        <dbReference type="EMBL" id="MYZ49808.1"/>
    </source>
</evidence>
<protein>
    <submittedName>
        <fullName evidence="3">DUF559 domain-containing protein</fullName>
    </submittedName>
</protein>
<dbReference type="OrthoDB" id="9798754at2"/>
<dbReference type="InterPro" id="IPR007569">
    <property type="entry name" value="DUF559"/>
</dbReference>
<evidence type="ECO:0000259" key="2">
    <source>
        <dbReference type="Pfam" id="PF04480"/>
    </source>
</evidence>
<dbReference type="SUPFAM" id="SSF52980">
    <property type="entry name" value="Restriction endonuclease-like"/>
    <property type="match status" value="1"/>
</dbReference>
<gene>
    <name evidence="3" type="ORF">E4O86_19045</name>
</gene>
<keyword evidence="4" id="KW-1185">Reference proteome</keyword>
<feature type="region of interest" description="Disordered" evidence="1">
    <location>
        <begin position="120"/>
        <end position="161"/>
    </location>
</feature>
<comment type="caution">
    <text evidence="3">The sequence shown here is derived from an EMBL/GenBank/DDBJ whole genome shotgun (WGS) entry which is preliminary data.</text>
</comment>
<proteinExistence type="predicted"/>
<dbReference type="PANTHER" id="PTHR38590:SF1">
    <property type="entry name" value="BLL0828 PROTEIN"/>
    <property type="match status" value="1"/>
</dbReference>
<sequence>MPRRDIDAKVRHRARTLRKSSTLGERVMRDHLRALRPFGAHFRREAPIGPYVVDFAWLSARIVIEIDGASHDLPGRAEQDAVRDRFLRAEGFRVVRVRDADVLAGSAEAFARIEDALRPHLRHVGPNDPSPGPSPRGGGGGKRRSAGVRTKGEDGYREDDA</sequence>
<reference evidence="3" key="1">
    <citation type="submission" date="2019-03" db="EMBL/GenBank/DDBJ databases">
        <title>Afifella sp. nov., isolated from activated sludge.</title>
        <authorList>
            <person name="Li Q."/>
            <person name="Liu Y."/>
        </authorList>
    </citation>
    <scope>NUCLEOTIDE SEQUENCE</scope>
    <source>
        <strain evidence="3">L72</strain>
    </source>
</reference>
<dbReference type="AlphaFoldDB" id="A0A964T785"/>
<dbReference type="PANTHER" id="PTHR38590">
    <property type="entry name" value="BLL0828 PROTEIN"/>
    <property type="match status" value="1"/>
</dbReference>
<dbReference type="Proteomes" id="UP000773614">
    <property type="component" value="Unassembled WGS sequence"/>
</dbReference>
<organism evidence="3 4">
    <name type="scientific">Propylenella binzhouense</name>
    <dbReference type="NCBI Taxonomy" id="2555902"/>
    <lineage>
        <taxon>Bacteria</taxon>
        <taxon>Pseudomonadati</taxon>
        <taxon>Pseudomonadota</taxon>
        <taxon>Alphaproteobacteria</taxon>
        <taxon>Hyphomicrobiales</taxon>
        <taxon>Propylenellaceae</taxon>
        <taxon>Propylenella</taxon>
    </lineage>
</organism>
<dbReference type="EMBL" id="SPKJ01000097">
    <property type="protein sequence ID" value="MYZ49808.1"/>
    <property type="molecule type" value="Genomic_DNA"/>
</dbReference>
<name>A0A964T785_9HYPH</name>
<dbReference type="Pfam" id="PF04480">
    <property type="entry name" value="DUF559"/>
    <property type="match status" value="1"/>
</dbReference>
<evidence type="ECO:0000256" key="1">
    <source>
        <dbReference type="SAM" id="MobiDB-lite"/>
    </source>
</evidence>
<dbReference type="Gene3D" id="3.40.960.10">
    <property type="entry name" value="VSR Endonuclease"/>
    <property type="match status" value="1"/>
</dbReference>
<evidence type="ECO:0000313" key="4">
    <source>
        <dbReference type="Proteomes" id="UP000773614"/>
    </source>
</evidence>
<dbReference type="InterPro" id="IPR047216">
    <property type="entry name" value="Endonuclease_DUF559_bact"/>
</dbReference>
<accession>A0A964T785</accession>